<dbReference type="SUPFAM" id="SSF55811">
    <property type="entry name" value="Nudix"/>
    <property type="match status" value="1"/>
</dbReference>
<dbReference type="PROSITE" id="PS00893">
    <property type="entry name" value="NUDIX_BOX"/>
    <property type="match status" value="1"/>
</dbReference>
<reference evidence="5" key="1">
    <citation type="submission" date="2019-05" db="EMBL/GenBank/DDBJ databases">
        <title>Candidatus Nanohalobium constans, a novel model system to study the DPANN nano-sized archaea: genomic and physiological characterization of a nanoarchaeon co-cultured with its chitinotrophic host.</title>
        <authorList>
            <person name="La Cono V."/>
            <person name="Arcadi E."/>
            <person name="Crisafi F."/>
            <person name="Denaro R."/>
            <person name="La Spada G."/>
            <person name="Messina E."/>
            <person name="Smedile F."/>
            <person name="Toshchakov S.V."/>
            <person name="Shevchenko M.A."/>
            <person name="Golyshin P.N."/>
            <person name="Golyshina O.V."/>
            <person name="Ferrer M."/>
            <person name="Rohde M."/>
            <person name="Mushegian A."/>
            <person name="Sorokin D.Y."/>
            <person name="Giuliano L."/>
            <person name="Yakimov M.M."/>
        </authorList>
    </citation>
    <scope>NUCLEOTIDE SEQUENCE [LARGE SCALE GENOMIC DNA]</scope>
    <source>
        <strain evidence="5">LC1Nh</strain>
    </source>
</reference>
<organism evidence="4 5">
    <name type="scientific">Candidatus Nanohalobium constans</name>
    <dbReference type="NCBI Taxonomy" id="2565781"/>
    <lineage>
        <taxon>Archaea</taxon>
        <taxon>Candidatus Nanohalarchaeota</taxon>
        <taxon>Candidatus Nanohalobia</taxon>
        <taxon>Candidatus Nanohalobiales</taxon>
        <taxon>Candidatus Nanohalobiaceae</taxon>
        <taxon>Candidatus Nanohalobium</taxon>
    </lineage>
</organism>
<dbReference type="InterPro" id="IPR000086">
    <property type="entry name" value="NUDIX_hydrolase_dom"/>
</dbReference>
<dbReference type="PANTHER" id="PTHR43046:SF14">
    <property type="entry name" value="MUTT_NUDIX FAMILY PROTEIN"/>
    <property type="match status" value="1"/>
</dbReference>
<protein>
    <submittedName>
        <fullName evidence="4">8-oxo-dGTP diphosphatase</fullName>
        <ecNumber evidence="4">3.6.1.55</ecNumber>
    </submittedName>
</protein>
<dbReference type="EMBL" id="CP040089">
    <property type="protein sequence ID" value="QGA80916.1"/>
    <property type="molecule type" value="Genomic_DNA"/>
</dbReference>
<keyword evidence="2 4" id="KW-0378">Hydrolase</keyword>
<dbReference type="RefSeq" id="WP_153550661.1">
    <property type="nucleotide sequence ID" value="NZ_CP040089.1"/>
</dbReference>
<dbReference type="Proteomes" id="UP000377803">
    <property type="component" value="Chromosome"/>
</dbReference>
<dbReference type="Pfam" id="PF00293">
    <property type="entry name" value="NUDIX"/>
    <property type="match status" value="1"/>
</dbReference>
<dbReference type="InterPro" id="IPR015797">
    <property type="entry name" value="NUDIX_hydrolase-like_dom_sf"/>
</dbReference>
<feature type="domain" description="Nudix hydrolase" evidence="3">
    <location>
        <begin position="1"/>
        <end position="123"/>
    </location>
</feature>
<dbReference type="PROSITE" id="PS51462">
    <property type="entry name" value="NUDIX"/>
    <property type="match status" value="1"/>
</dbReference>
<dbReference type="InterPro" id="IPR020084">
    <property type="entry name" value="NUDIX_hydrolase_CS"/>
</dbReference>
<dbReference type="GO" id="GO:0035539">
    <property type="term" value="F:8-oxo-7,8-dihydrodeoxyguanosine triphosphate pyrophosphatase activity"/>
    <property type="evidence" value="ECO:0007669"/>
    <property type="project" value="UniProtKB-EC"/>
</dbReference>
<dbReference type="KEGG" id="ncon:LC1Nh_1044"/>
<comment type="cofactor">
    <cofactor evidence="1">
        <name>Mg(2+)</name>
        <dbReference type="ChEBI" id="CHEBI:18420"/>
    </cofactor>
</comment>
<dbReference type="OrthoDB" id="25379at2157"/>
<evidence type="ECO:0000313" key="4">
    <source>
        <dbReference type="EMBL" id="QGA80916.1"/>
    </source>
</evidence>
<proteinExistence type="predicted"/>
<evidence type="ECO:0000256" key="2">
    <source>
        <dbReference type="ARBA" id="ARBA00022801"/>
    </source>
</evidence>
<keyword evidence="5" id="KW-1185">Reference proteome</keyword>
<dbReference type="AlphaFoldDB" id="A0A5Q0UH54"/>
<accession>A0A5Q0UH54</accession>
<evidence type="ECO:0000256" key="1">
    <source>
        <dbReference type="ARBA" id="ARBA00001946"/>
    </source>
</evidence>
<sequence length="124" mass="14222">MKELAGNLIVEDGKILLLYREDEEHWEVPGGKVEEDESPTEAAVREAEEEIGVEVSLEKPFYTGEFQHNDDLFLWNGYIAEIEEGEPEITEDNFGKLEWFEGSELDNLELAPNLKMILPALRKL</sequence>
<dbReference type="PRINTS" id="PR00502">
    <property type="entry name" value="NUDIXFAMILY"/>
</dbReference>
<gene>
    <name evidence="4" type="primary">mutT5</name>
    <name evidence="4" type="ORF">LC1Nh_1044</name>
</gene>
<evidence type="ECO:0000313" key="5">
    <source>
        <dbReference type="Proteomes" id="UP000377803"/>
    </source>
</evidence>
<dbReference type="GeneID" id="42365439"/>
<dbReference type="EC" id="3.6.1.55" evidence="4"/>
<dbReference type="PANTHER" id="PTHR43046">
    <property type="entry name" value="GDP-MANNOSE MANNOSYL HYDROLASE"/>
    <property type="match status" value="1"/>
</dbReference>
<dbReference type="InterPro" id="IPR020476">
    <property type="entry name" value="Nudix_hydrolase"/>
</dbReference>
<dbReference type="Gene3D" id="3.90.79.10">
    <property type="entry name" value="Nucleoside Triphosphate Pyrophosphohydrolase"/>
    <property type="match status" value="1"/>
</dbReference>
<name>A0A5Q0UH54_9ARCH</name>
<evidence type="ECO:0000259" key="3">
    <source>
        <dbReference type="PROSITE" id="PS51462"/>
    </source>
</evidence>